<gene>
    <name evidence="1" type="ORF">CCAP1982_LOCUS1842</name>
</gene>
<dbReference type="EMBL" id="CAJHJT010000001">
    <property type="protein sequence ID" value="CAD6993007.1"/>
    <property type="molecule type" value="Genomic_DNA"/>
</dbReference>
<name>A0A811U4R6_CERCA</name>
<keyword evidence="2" id="KW-1185">Reference proteome</keyword>
<dbReference type="AlphaFoldDB" id="A0A811U4R6"/>
<evidence type="ECO:0000313" key="2">
    <source>
        <dbReference type="Proteomes" id="UP000606786"/>
    </source>
</evidence>
<evidence type="ECO:0000313" key="1">
    <source>
        <dbReference type="EMBL" id="CAD6993007.1"/>
    </source>
</evidence>
<protein>
    <submittedName>
        <fullName evidence="1">(Mediterranean fruit fly) hypothetical protein</fullName>
    </submittedName>
</protein>
<sequence>MSHQMMRDAYGSLMKMLQHWATAVPTGQMTLMMARVNEAKLSTLNMRMTVLVDEELLILG</sequence>
<comment type="caution">
    <text evidence="1">The sequence shown here is derived from an EMBL/GenBank/DDBJ whole genome shotgun (WGS) entry which is preliminary data.</text>
</comment>
<accession>A0A811U4R6</accession>
<organism evidence="1 2">
    <name type="scientific">Ceratitis capitata</name>
    <name type="common">Mediterranean fruit fly</name>
    <name type="synonym">Tephritis capitata</name>
    <dbReference type="NCBI Taxonomy" id="7213"/>
    <lineage>
        <taxon>Eukaryota</taxon>
        <taxon>Metazoa</taxon>
        <taxon>Ecdysozoa</taxon>
        <taxon>Arthropoda</taxon>
        <taxon>Hexapoda</taxon>
        <taxon>Insecta</taxon>
        <taxon>Pterygota</taxon>
        <taxon>Neoptera</taxon>
        <taxon>Endopterygota</taxon>
        <taxon>Diptera</taxon>
        <taxon>Brachycera</taxon>
        <taxon>Muscomorpha</taxon>
        <taxon>Tephritoidea</taxon>
        <taxon>Tephritidae</taxon>
        <taxon>Ceratitis</taxon>
        <taxon>Ceratitis</taxon>
    </lineage>
</organism>
<reference evidence="1" key="1">
    <citation type="submission" date="2020-11" db="EMBL/GenBank/DDBJ databases">
        <authorList>
            <person name="Whitehead M."/>
        </authorList>
    </citation>
    <scope>NUCLEOTIDE SEQUENCE</scope>
    <source>
        <strain evidence="1">EGII</strain>
    </source>
</reference>
<proteinExistence type="predicted"/>
<dbReference type="Proteomes" id="UP000606786">
    <property type="component" value="Unassembled WGS sequence"/>
</dbReference>